<evidence type="ECO:0000313" key="4">
    <source>
        <dbReference type="Proteomes" id="UP000499080"/>
    </source>
</evidence>
<feature type="region of interest" description="Disordered" evidence="1">
    <location>
        <begin position="1"/>
        <end position="30"/>
    </location>
</feature>
<keyword evidence="4" id="KW-1185">Reference proteome</keyword>
<dbReference type="EMBL" id="BGPR01056677">
    <property type="protein sequence ID" value="GBO33160.1"/>
    <property type="molecule type" value="Genomic_DNA"/>
</dbReference>
<protein>
    <submittedName>
        <fullName evidence="2">Uncharacterized protein</fullName>
    </submittedName>
</protein>
<sequence length="126" mass="14667">MIHHDKGSYTKDAKSIETIKSSEHQDNRSVRIKREAEKDSLIYFDLDKAPKAEKGIKIVEQEPGETQCNYNQCVEICNTIYFAIPIHLAQCYNNTCFCFPKKDLYPPAIKNFMKTHKLFGIQQTYE</sequence>
<dbReference type="EMBL" id="BGPR01056676">
    <property type="protein sequence ID" value="GBO33158.1"/>
    <property type="molecule type" value="Genomic_DNA"/>
</dbReference>
<organism evidence="2 4">
    <name type="scientific">Araneus ventricosus</name>
    <name type="common">Orbweaver spider</name>
    <name type="synonym">Epeira ventricosa</name>
    <dbReference type="NCBI Taxonomy" id="182803"/>
    <lineage>
        <taxon>Eukaryota</taxon>
        <taxon>Metazoa</taxon>
        <taxon>Ecdysozoa</taxon>
        <taxon>Arthropoda</taxon>
        <taxon>Chelicerata</taxon>
        <taxon>Arachnida</taxon>
        <taxon>Araneae</taxon>
        <taxon>Araneomorphae</taxon>
        <taxon>Entelegynae</taxon>
        <taxon>Araneoidea</taxon>
        <taxon>Araneidae</taxon>
        <taxon>Araneus</taxon>
    </lineage>
</organism>
<dbReference type="AlphaFoldDB" id="A0A4Y2W9F5"/>
<comment type="caution">
    <text evidence="2">The sequence shown here is derived from an EMBL/GenBank/DDBJ whole genome shotgun (WGS) entry which is preliminary data.</text>
</comment>
<gene>
    <name evidence="2" type="ORF">AVEN_145484_1</name>
    <name evidence="3" type="ORF">AVEN_181062_1</name>
</gene>
<accession>A0A4Y2W9F5</accession>
<name>A0A4Y2W9F5_ARAVE</name>
<evidence type="ECO:0000313" key="3">
    <source>
        <dbReference type="EMBL" id="GBO33160.1"/>
    </source>
</evidence>
<dbReference type="OrthoDB" id="6442231at2759"/>
<dbReference type="Proteomes" id="UP000499080">
    <property type="component" value="Unassembled WGS sequence"/>
</dbReference>
<reference evidence="2 4" key="1">
    <citation type="journal article" date="2019" name="Sci. Rep.">
        <title>Orb-weaving spider Araneus ventricosus genome elucidates the spidroin gene catalogue.</title>
        <authorList>
            <person name="Kono N."/>
            <person name="Nakamura H."/>
            <person name="Ohtoshi R."/>
            <person name="Moran D.A.P."/>
            <person name="Shinohara A."/>
            <person name="Yoshida Y."/>
            <person name="Fujiwara M."/>
            <person name="Mori M."/>
            <person name="Tomita M."/>
            <person name="Arakawa K."/>
        </authorList>
    </citation>
    <scope>NUCLEOTIDE SEQUENCE [LARGE SCALE GENOMIC DNA]</scope>
</reference>
<evidence type="ECO:0000313" key="2">
    <source>
        <dbReference type="EMBL" id="GBO33158.1"/>
    </source>
</evidence>
<proteinExistence type="predicted"/>
<evidence type="ECO:0000256" key="1">
    <source>
        <dbReference type="SAM" id="MobiDB-lite"/>
    </source>
</evidence>